<dbReference type="AlphaFoldDB" id="A0A6A4LV43"/>
<comment type="caution">
    <text evidence="1">The sequence shown here is derived from an EMBL/GenBank/DDBJ whole genome shotgun (WGS) entry which is preliminary data.</text>
</comment>
<dbReference type="OrthoDB" id="1159107at2759"/>
<keyword evidence="2" id="KW-1185">Reference proteome</keyword>
<accession>A0A6A4LV43</accession>
<dbReference type="Proteomes" id="UP000428333">
    <property type="component" value="Linkage Group LG04"/>
</dbReference>
<protein>
    <submittedName>
        <fullName evidence="1">Uncharacterized protein</fullName>
    </submittedName>
</protein>
<organism evidence="1 2">
    <name type="scientific">Rhododendron williamsianum</name>
    <dbReference type="NCBI Taxonomy" id="262921"/>
    <lineage>
        <taxon>Eukaryota</taxon>
        <taxon>Viridiplantae</taxon>
        <taxon>Streptophyta</taxon>
        <taxon>Embryophyta</taxon>
        <taxon>Tracheophyta</taxon>
        <taxon>Spermatophyta</taxon>
        <taxon>Magnoliopsida</taxon>
        <taxon>eudicotyledons</taxon>
        <taxon>Gunneridae</taxon>
        <taxon>Pentapetalae</taxon>
        <taxon>asterids</taxon>
        <taxon>Ericales</taxon>
        <taxon>Ericaceae</taxon>
        <taxon>Ericoideae</taxon>
        <taxon>Rhodoreae</taxon>
        <taxon>Rhododendron</taxon>
    </lineage>
</organism>
<reference evidence="1 2" key="1">
    <citation type="journal article" date="2019" name="Genome Biol. Evol.">
        <title>The Rhododendron genome and chromosomal organization provide insight into shared whole-genome duplications across the heath family (Ericaceae).</title>
        <authorList>
            <person name="Soza V.L."/>
            <person name="Lindsley D."/>
            <person name="Waalkes A."/>
            <person name="Ramage E."/>
            <person name="Patwardhan R.P."/>
            <person name="Burton J.N."/>
            <person name="Adey A."/>
            <person name="Kumar A."/>
            <person name="Qiu R."/>
            <person name="Shendure J."/>
            <person name="Hall B."/>
        </authorList>
    </citation>
    <scope>NUCLEOTIDE SEQUENCE [LARGE SCALE GENOMIC DNA]</scope>
    <source>
        <strain evidence="1">RSF 1966-606</strain>
    </source>
</reference>
<evidence type="ECO:0000313" key="1">
    <source>
        <dbReference type="EMBL" id="KAE9461880.1"/>
    </source>
</evidence>
<dbReference type="EMBL" id="QEFC01000934">
    <property type="protein sequence ID" value="KAE9461880.1"/>
    <property type="molecule type" value="Genomic_DNA"/>
</dbReference>
<proteinExistence type="predicted"/>
<gene>
    <name evidence="1" type="ORF">C3L33_06238</name>
</gene>
<name>A0A6A4LV43_9ERIC</name>
<sequence>AKGLLLEDLQPAGVSDFVRNDPVYVSDLSVIKLGRVFCKKGCDSDVETWEDSVFVDYKLSFNKVCWSCPTSVNDLLQN</sequence>
<feature type="non-terminal residue" evidence="1">
    <location>
        <position position="1"/>
    </location>
</feature>
<evidence type="ECO:0000313" key="2">
    <source>
        <dbReference type="Proteomes" id="UP000428333"/>
    </source>
</evidence>